<dbReference type="InterPro" id="IPR016181">
    <property type="entry name" value="Acyl_CoA_acyltransferase"/>
</dbReference>
<dbReference type="Pfam" id="PF13302">
    <property type="entry name" value="Acetyltransf_3"/>
    <property type="match status" value="1"/>
</dbReference>
<comment type="caution">
    <text evidence="2">The sequence shown here is derived from an EMBL/GenBank/DDBJ whole genome shotgun (WGS) entry which is preliminary data.</text>
</comment>
<feature type="domain" description="N-acetyltransferase" evidence="1">
    <location>
        <begin position="8"/>
        <end position="164"/>
    </location>
</feature>
<dbReference type="PROSITE" id="PS51186">
    <property type="entry name" value="GNAT"/>
    <property type="match status" value="1"/>
</dbReference>
<protein>
    <submittedName>
        <fullName evidence="2">GNAT family N-acetyltransferase</fullName>
    </submittedName>
</protein>
<dbReference type="Gene3D" id="3.40.630.30">
    <property type="match status" value="1"/>
</dbReference>
<dbReference type="EMBL" id="JAKIKT010000008">
    <property type="protein sequence ID" value="MCL2915661.1"/>
    <property type="molecule type" value="Genomic_DNA"/>
</dbReference>
<dbReference type="CDD" id="cd04301">
    <property type="entry name" value="NAT_SF"/>
    <property type="match status" value="1"/>
</dbReference>
<dbReference type="RefSeq" id="WP_249250242.1">
    <property type="nucleotide sequence ID" value="NZ_JAKIKT010000008.1"/>
</dbReference>
<evidence type="ECO:0000259" key="1">
    <source>
        <dbReference type="PROSITE" id="PS51186"/>
    </source>
</evidence>
<dbReference type="Proteomes" id="UP001202831">
    <property type="component" value="Unassembled WGS sequence"/>
</dbReference>
<dbReference type="InterPro" id="IPR000182">
    <property type="entry name" value="GNAT_dom"/>
</dbReference>
<reference evidence="2 3" key="1">
    <citation type="submission" date="2022-01" db="EMBL/GenBank/DDBJ databases">
        <title>Whole genome-based taxonomy of the Shewanellaceae.</title>
        <authorList>
            <person name="Martin-Rodriguez A.J."/>
        </authorList>
    </citation>
    <scope>NUCLEOTIDE SEQUENCE [LARGE SCALE GENOMIC DNA]</scope>
    <source>
        <strain evidence="2 3">DSM 21332</strain>
    </source>
</reference>
<name>A0ABT0NCX0_9GAMM</name>
<dbReference type="InterPro" id="IPR051531">
    <property type="entry name" value="N-acetyltransferase"/>
</dbReference>
<organism evidence="2 3">
    <name type="scientific">Shewanella corallii</name>
    <dbReference type="NCBI Taxonomy" id="560080"/>
    <lineage>
        <taxon>Bacteria</taxon>
        <taxon>Pseudomonadati</taxon>
        <taxon>Pseudomonadota</taxon>
        <taxon>Gammaproteobacteria</taxon>
        <taxon>Alteromonadales</taxon>
        <taxon>Shewanellaceae</taxon>
        <taxon>Shewanella</taxon>
    </lineage>
</organism>
<accession>A0ABT0NCX0</accession>
<sequence>MMIQTERLTLSHLDETDADFMLALLNSQGFLSYIGDRGVRTQQQAVEYILDGPVKSYRENGFGMYRVQLRATGDVVGLCGLVKRPQLEHVDIGYALLPEYFGQGYAIEACVAVMQEAKEKNIHPVVAIVDSNNGPSISLLKKLGLRFHSTIQLTPDDSCVDLYR</sequence>
<dbReference type="PANTHER" id="PTHR43792:SF1">
    <property type="entry name" value="N-ACETYLTRANSFERASE DOMAIN-CONTAINING PROTEIN"/>
    <property type="match status" value="1"/>
</dbReference>
<gene>
    <name evidence="2" type="ORF">L2725_18060</name>
</gene>
<evidence type="ECO:0000313" key="3">
    <source>
        <dbReference type="Proteomes" id="UP001202831"/>
    </source>
</evidence>
<evidence type="ECO:0000313" key="2">
    <source>
        <dbReference type="EMBL" id="MCL2915661.1"/>
    </source>
</evidence>
<dbReference type="PANTHER" id="PTHR43792">
    <property type="entry name" value="GNAT FAMILY, PUTATIVE (AFU_ORTHOLOGUE AFUA_3G00765)-RELATED-RELATED"/>
    <property type="match status" value="1"/>
</dbReference>
<dbReference type="SUPFAM" id="SSF55729">
    <property type="entry name" value="Acyl-CoA N-acyltransferases (Nat)"/>
    <property type="match status" value="1"/>
</dbReference>
<proteinExistence type="predicted"/>
<keyword evidence="3" id="KW-1185">Reference proteome</keyword>